<dbReference type="CDD" id="cd17319">
    <property type="entry name" value="MFS_ExuT_GudP_like"/>
    <property type="match status" value="1"/>
</dbReference>
<feature type="transmembrane region" description="Helical" evidence="7">
    <location>
        <begin position="408"/>
        <end position="429"/>
    </location>
</feature>
<feature type="transmembrane region" description="Helical" evidence="7">
    <location>
        <begin position="210"/>
        <end position="231"/>
    </location>
</feature>
<evidence type="ECO:0000256" key="3">
    <source>
        <dbReference type="ARBA" id="ARBA00022692"/>
    </source>
</evidence>
<dbReference type="InterPro" id="IPR020846">
    <property type="entry name" value="MFS_dom"/>
</dbReference>
<feature type="domain" description="Major facilitator superfamily (MFS) profile" evidence="8">
    <location>
        <begin position="52"/>
        <end position="465"/>
    </location>
</feature>
<evidence type="ECO:0000313" key="9">
    <source>
        <dbReference type="EMBL" id="SZX76640.1"/>
    </source>
</evidence>
<feature type="transmembrane region" description="Helical" evidence="7">
    <location>
        <begin position="176"/>
        <end position="198"/>
    </location>
</feature>
<feature type="compositionally biased region" description="Polar residues" evidence="6">
    <location>
        <begin position="1"/>
        <end position="10"/>
    </location>
</feature>
<evidence type="ECO:0000256" key="1">
    <source>
        <dbReference type="ARBA" id="ARBA00004141"/>
    </source>
</evidence>
<feature type="transmembrane region" description="Helical" evidence="7">
    <location>
        <begin position="441"/>
        <end position="461"/>
    </location>
</feature>
<sequence length="551" mass="58507">MGTDDTQAPAGQQGKDAGPACYSSKSHVHMKHLSQGQFAALKSAERKMLTRVLLLNVLLMFVNYIDRTNLSFAAVQLNRDIGLDHQTYGLGAGLFFCAYASMQVPANMLMAKIGGPIWLGTIGMLWGITAACFASLRSVPQFLALRFLLGVFEAGALPGMWSYLTHFYSRQRITIPLGYLMGSLIVSQALGAPIAAGLMSLDNKGGLRGWQWLFLVEGVLACIVAFAWFFMPRDIDAIRGLTDDERAALHASMSHAAKPSTDPVKALVAALKNPAVWIGGGGIKFFRDVGFYGLMYWLPLVIESMLDGSVAPQQRAIYSVLLTAVPFVCSAAAQFLTCWHSQRRNERRWHLASFWAFGVVCLALLPVSQMHHSAAGSFVLLTLGVVGVFGVEGISVSYYLALMGGEKGLGIAVINALGALGGFVGPYLIGALTQKSGNFYGAMWMLAAFLAVAAVNVAVVTEEWASKFSLKPGQSPTVRRASSARLPSTLFGDASMIAAVAAYMPEDEESDSDEQMDLELGAKPEVAAAAAAAAAVGPAAASTNTSAAAAP</sequence>
<feature type="transmembrane region" description="Helical" evidence="7">
    <location>
        <begin position="349"/>
        <end position="368"/>
    </location>
</feature>
<dbReference type="AlphaFoldDB" id="A0A383WGV0"/>
<evidence type="ECO:0000259" key="8">
    <source>
        <dbReference type="PROSITE" id="PS50850"/>
    </source>
</evidence>
<dbReference type="SUPFAM" id="SSF103473">
    <property type="entry name" value="MFS general substrate transporter"/>
    <property type="match status" value="1"/>
</dbReference>
<dbReference type="PROSITE" id="PS50850">
    <property type="entry name" value="MFS"/>
    <property type="match status" value="1"/>
</dbReference>
<proteinExistence type="predicted"/>
<organism evidence="9 10">
    <name type="scientific">Tetradesmus obliquus</name>
    <name type="common">Green alga</name>
    <name type="synonym">Acutodesmus obliquus</name>
    <dbReference type="NCBI Taxonomy" id="3088"/>
    <lineage>
        <taxon>Eukaryota</taxon>
        <taxon>Viridiplantae</taxon>
        <taxon>Chlorophyta</taxon>
        <taxon>core chlorophytes</taxon>
        <taxon>Chlorophyceae</taxon>
        <taxon>CS clade</taxon>
        <taxon>Sphaeropleales</taxon>
        <taxon>Scenedesmaceae</taxon>
        <taxon>Tetradesmus</taxon>
    </lineage>
</organism>
<feature type="transmembrane region" description="Helical" evidence="7">
    <location>
        <begin position="116"/>
        <end position="136"/>
    </location>
</feature>
<evidence type="ECO:0000256" key="6">
    <source>
        <dbReference type="SAM" id="MobiDB-lite"/>
    </source>
</evidence>
<feature type="transmembrane region" description="Helical" evidence="7">
    <location>
        <begin position="316"/>
        <end position="337"/>
    </location>
</feature>
<reference evidence="9 10" key="1">
    <citation type="submission" date="2016-10" db="EMBL/GenBank/DDBJ databases">
        <authorList>
            <person name="Cai Z."/>
        </authorList>
    </citation>
    <scope>NUCLEOTIDE SEQUENCE [LARGE SCALE GENOMIC DNA]</scope>
</reference>
<keyword evidence="2" id="KW-0813">Transport</keyword>
<keyword evidence="4 7" id="KW-1133">Transmembrane helix</keyword>
<feature type="transmembrane region" description="Helical" evidence="7">
    <location>
        <begin position="85"/>
        <end position="104"/>
    </location>
</feature>
<dbReference type="Pfam" id="PF07690">
    <property type="entry name" value="MFS_1"/>
    <property type="match status" value="1"/>
</dbReference>
<comment type="subcellular location">
    <subcellularLocation>
        <location evidence="1">Membrane</location>
        <topology evidence="1">Multi-pass membrane protein</topology>
    </subcellularLocation>
</comment>
<dbReference type="GO" id="GO:0016020">
    <property type="term" value="C:membrane"/>
    <property type="evidence" value="ECO:0007669"/>
    <property type="project" value="UniProtKB-SubCell"/>
</dbReference>
<dbReference type="PANTHER" id="PTHR43791">
    <property type="entry name" value="PERMEASE-RELATED"/>
    <property type="match status" value="1"/>
</dbReference>
<evidence type="ECO:0000313" key="10">
    <source>
        <dbReference type="Proteomes" id="UP000256970"/>
    </source>
</evidence>
<dbReference type="InterPro" id="IPR036259">
    <property type="entry name" value="MFS_trans_sf"/>
</dbReference>
<gene>
    <name evidence="9" type="ORF">BQ4739_LOCUS17015</name>
</gene>
<feature type="transmembrane region" description="Helical" evidence="7">
    <location>
        <begin position="374"/>
        <end position="401"/>
    </location>
</feature>
<feature type="transmembrane region" description="Helical" evidence="7">
    <location>
        <begin position="48"/>
        <end position="65"/>
    </location>
</feature>
<dbReference type="STRING" id="3088.A0A383WGV0"/>
<keyword evidence="3 7" id="KW-0812">Transmembrane</keyword>
<name>A0A383WGV0_TETOB</name>
<feature type="region of interest" description="Disordered" evidence="6">
    <location>
        <begin position="1"/>
        <end position="21"/>
    </location>
</feature>
<evidence type="ECO:0000256" key="2">
    <source>
        <dbReference type="ARBA" id="ARBA00022448"/>
    </source>
</evidence>
<evidence type="ECO:0000256" key="5">
    <source>
        <dbReference type="ARBA" id="ARBA00023136"/>
    </source>
</evidence>
<feature type="transmembrane region" description="Helical" evidence="7">
    <location>
        <begin position="289"/>
        <end position="310"/>
    </location>
</feature>
<keyword evidence="5 7" id="KW-0472">Membrane</keyword>
<dbReference type="Proteomes" id="UP000256970">
    <property type="component" value="Unassembled WGS sequence"/>
</dbReference>
<dbReference type="GO" id="GO:0022857">
    <property type="term" value="F:transmembrane transporter activity"/>
    <property type="evidence" value="ECO:0007669"/>
    <property type="project" value="InterPro"/>
</dbReference>
<dbReference type="PANTHER" id="PTHR43791:SF36">
    <property type="entry name" value="TRANSPORTER, PUTATIVE (AFU_ORTHOLOGUE AFUA_6G08340)-RELATED"/>
    <property type="match status" value="1"/>
</dbReference>
<accession>A0A383WGV0</accession>
<dbReference type="EMBL" id="FNXT01001263">
    <property type="protein sequence ID" value="SZX76640.1"/>
    <property type="molecule type" value="Genomic_DNA"/>
</dbReference>
<feature type="transmembrane region" description="Helical" evidence="7">
    <location>
        <begin position="142"/>
        <end position="164"/>
    </location>
</feature>
<protein>
    <recommendedName>
        <fullName evidence="8">Major facilitator superfamily (MFS) profile domain-containing protein</fullName>
    </recommendedName>
</protein>
<evidence type="ECO:0000256" key="7">
    <source>
        <dbReference type="SAM" id="Phobius"/>
    </source>
</evidence>
<keyword evidence="10" id="KW-1185">Reference proteome</keyword>
<evidence type="ECO:0000256" key="4">
    <source>
        <dbReference type="ARBA" id="ARBA00022989"/>
    </source>
</evidence>
<dbReference type="Gene3D" id="1.20.1250.20">
    <property type="entry name" value="MFS general substrate transporter like domains"/>
    <property type="match status" value="2"/>
</dbReference>
<dbReference type="InterPro" id="IPR011701">
    <property type="entry name" value="MFS"/>
</dbReference>